<dbReference type="InterPro" id="IPR021993">
    <property type="entry name" value="ATPase-cat-bd"/>
</dbReference>
<evidence type="ECO:0000256" key="3">
    <source>
        <dbReference type="ARBA" id="ARBA00022448"/>
    </source>
</evidence>
<dbReference type="GO" id="GO:0005886">
    <property type="term" value="C:plasma membrane"/>
    <property type="evidence" value="ECO:0007669"/>
    <property type="project" value="UniProtKB-SubCell"/>
</dbReference>
<gene>
    <name evidence="17" type="ORF">MNBD_GAMMA23-1741</name>
</gene>
<keyword evidence="5" id="KW-0597">Phosphoprotein</keyword>
<dbReference type="EMBL" id="UOFT01000052">
    <property type="protein sequence ID" value="VAW96326.1"/>
    <property type="molecule type" value="Genomic_DNA"/>
</dbReference>
<dbReference type="SFLD" id="SFLDF00027">
    <property type="entry name" value="p-type_atpase"/>
    <property type="match status" value="1"/>
</dbReference>
<dbReference type="SUPFAM" id="SSF81665">
    <property type="entry name" value="Calcium ATPase, transmembrane domain M"/>
    <property type="match status" value="1"/>
</dbReference>
<dbReference type="NCBIfam" id="TIGR01525">
    <property type="entry name" value="ATPase-IB_hvy"/>
    <property type="match status" value="1"/>
</dbReference>
<dbReference type="InterPro" id="IPR059000">
    <property type="entry name" value="ATPase_P-type_domA"/>
</dbReference>
<keyword evidence="12 15" id="KW-1133">Transmembrane helix</keyword>
<evidence type="ECO:0000256" key="4">
    <source>
        <dbReference type="ARBA" id="ARBA00022475"/>
    </source>
</evidence>
<dbReference type="Pfam" id="PF12156">
    <property type="entry name" value="ATPase-cat_bd"/>
    <property type="match status" value="1"/>
</dbReference>
<feature type="transmembrane region" description="Helical" evidence="15">
    <location>
        <begin position="769"/>
        <end position="788"/>
    </location>
</feature>
<dbReference type="FunFam" id="2.70.150.10:FF:000002">
    <property type="entry name" value="Copper-transporting ATPase 1, putative"/>
    <property type="match status" value="1"/>
</dbReference>
<proteinExistence type="inferred from homology"/>
<feature type="transmembrane region" description="Helical" evidence="15">
    <location>
        <begin position="250"/>
        <end position="272"/>
    </location>
</feature>
<feature type="transmembrane region" description="Helical" evidence="15">
    <location>
        <begin position="794"/>
        <end position="812"/>
    </location>
</feature>
<feature type="transmembrane region" description="Helical" evidence="15">
    <location>
        <begin position="278"/>
        <end position="296"/>
    </location>
</feature>
<dbReference type="InterPro" id="IPR018303">
    <property type="entry name" value="ATPase_P-typ_P_site"/>
</dbReference>
<dbReference type="GO" id="GO:0043682">
    <property type="term" value="F:P-type divalent copper transporter activity"/>
    <property type="evidence" value="ECO:0007669"/>
    <property type="project" value="TreeGrafter"/>
</dbReference>
<evidence type="ECO:0000256" key="14">
    <source>
        <dbReference type="ARBA" id="ARBA00023136"/>
    </source>
</evidence>
<feature type="transmembrane region" description="Helical" evidence="15">
    <location>
        <begin position="430"/>
        <end position="450"/>
    </location>
</feature>
<dbReference type="InterPro" id="IPR023299">
    <property type="entry name" value="ATPase_P-typ_cyto_dom_N"/>
</dbReference>
<dbReference type="SUPFAM" id="SSF55008">
    <property type="entry name" value="HMA, heavy metal-associated domain"/>
    <property type="match status" value="1"/>
</dbReference>
<evidence type="ECO:0000259" key="16">
    <source>
        <dbReference type="PROSITE" id="PS50846"/>
    </source>
</evidence>
<sequence>MVNEIKACFHCGLDCSATQVYLVKIKDEERDMCCLGCAAVAQAIVDNGLVDYYKYRTEPSGKADNLVPEELAQLELYNNNKLQKQFVQSSSSHPEVKSASLILEGIVCAACVWLNEQHVNQLKGVKSFSINYSTQRARISWDESLIQLSDILKAIADIGYRAHPFDAGRQEDIQKKERQRALIRLAVAGLGAMQVMMLAIALYAGDYSGISADLKLFFRWVSALIAAPVVLYSAQTFFKGAWSDFKRKRLGMDVPVALAISGAYAASLWATATNSGEVYFDSVTMFTFFLLVGRFLELRARQRSGEVADALIKLLPVMAARFEGDNVEQVLVNELKVGDRLRVKPGETIPADAIIIEGQSSIDESLVTGESHPLRRIEKDNVIGGTVNIESPIILQVTHIGDDSVLAGIQRLLDRAQTEKPHIALIADKVASVFVAVILVLALGVGFVWWEIDSTRAFWIVLSMLVVTCPCALSLATPAAMTAATGALTRLGVLITRAHALETLAKVDTFVFDKTGTMTQGQLALQQTTLLGSLSKDDCQQLALSLEQASEHPVAIAFQHLPFELLVCNNVTAEVGQGLEAVINQRCYRIGKRDWVAELAGAEEKSRHDNNPSERQGNEIKSQVYLASENEWLAIFTLEDKLREDAAAMVSQLSQLNIESILLSGDQTNVVDTTAAALNIKTHYAEQSPDDKLNAIKNLQQQGHIVAMVGDGVNDAPVLAAAQVSVAMGSGTQLAQASSDMVLLSENLNHLQQSVVHARKTIAIVKQNLGWAILYNLTALPLAALGYIAPWLAAIGMSASSLIVVLNALRLMKVQSNESS</sequence>
<dbReference type="InterPro" id="IPR044492">
    <property type="entry name" value="P_typ_ATPase_HD_dom"/>
</dbReference>
<dbReference type="SFLD" id="SFLDG00002">
    <property type="entry name" value="C1.7:_P-type_atpase_like"/>
    <property type="match status" value="1"/>
</dbReference>
<dbReference type="CDD" id="cd00371">
    <property type="entry name" value="HMA"/>
    <property type="match status" value="1"/>
</dbReference>
<dbReference type="Gene3D" id="3.40.1110.10">
    <property type="entry name" value="Calcium-transporting ATPase, cytoplasmic domain N"/>
    <property type="match status" value="1"/>
</dbReference>
<dbReference type="InterPro" id="IPR001757">
    <property type="entry name" value="P_typ_ATPase"/>
</dbReference>
<dbReference type="AlphaFoldDB" id="A0A3B1AU90"/>
<keyword evidence="8" id="KW-0547">Nucleotide-binding</keyword>
<dbReference type="EC" id="3.6.3.4" evidence="17"/>
<dbReference type="NCBIfam" id="TIGR01511">
    <property type="entry name" value="ATPase-IB1_Cu"/>
    <property type="match status" value="1"/>
</dbReference>
<dbReference type="GO" id="GO:0005507">
    <property type="term" value="F:copper ion binding"/>
    <property type="evidence" value="ECO:0007669"/>
    <property type="project" value="TreeGrafter"/>
</dbReference>
<keyword evidence="11" id="KW-1278">Translocase</keyword>
<protein>
    <submittedName>
        <fullName evidence="17">Type cbb3 cytochrome oxidase biogenesis protein CcoI Copper-translocating P-type ATPase</fullName>
        <ecNumber evidence="17">3.6.3.4</ecNumber>
    </submittedName>
</protein>
<organism evidence="17">
    <name type="scientific">hydrothermal vent metagenome</name>
    <dbReference type="NCBI Taxonomy" id="652676"/>
    <lineage>
        <taxon>unclassified sequences</taxon>
        <taxon>metagenomes</taxon>
        <taxon>ecological metagenomes</taxon>
    </lineage>
</organism>
<feature type="transmembrane region" description="Helical" evidence="15">
    <location>
        <begin position="182"/>
        <end position="205"/>
    </location>
</feature>
<dbReference type="GO" id="GO:0055070">
    <property type="term" value="P:copper ion homeostasis"/>
    <property type="evidence" value="ECO:0007669"/>
    <property type="project" value="TreeGrafter"/>
</dbReference>
<dbReference type="PANTHER" id="PTHR43520:SF5">
    <property type="entry name" value="CATION-TRANSPORTING P-TYPE ATPASE-RELATED"/>
    <property type="match status" value="1"/>
</dbReference>
<feature type="transmembrane region" description="Helical" evidence="15">
    <location>
        <begin position="217"/>
        <end position="238"/>
    </location>
</feature>
<dbReference type="InterPro" id="IPR008250">
    <property type="entry name" value="ATPase_P-typ_transduc_dom_A_sf"/>
</dbReference>
<evidence type="ECO:0000256" key="9">
    <source>
        <dbReference type="ARBA" id="ARBA00022840"/>
    </source>
</evidence>
<dbReference type="InterPro" id="IPR027256">
    <property type="entry name" value="P-typ_ATPase_IB"/>
</dbReference>
<keyword evidence="6 15" id="KW-0812">Transmembrane</keyword>
<dbReference type="Pfam" id="PF00702">
    <property type="entry name" value="Hydrolase"/>
    <property type="match status" value="1"/>
</dbReference>
<dbReference type="GO" id="GO:0005524">
    <property type="term" value="F:ATP binding"/>
    <property type="evidence" value="ECO:0007669"/>
    <property type="project" value="UniProtKB-KW"/>
</dbReference>
<name>A0A3B1AU90_9ZZZZ</name>
<dbReference type="SFLD" id="SFLDS00003">
    <property type="entry name" value="Haloacid_Dehalogenase"/>
    <property type="match status" value="1"/>
</dbReference>
<evidence type="ECO:0000256" key="12">
    <source>
        <dbReference type="ARBA" id="ARBA00022989"/>
    </source>
</evidence>
<dbReference type="SUPFAM" id="SSF81653">
    <property type="entry name" value="Calcium ATPase, transduction domain A"/>
    <property type="match status" value="1"/>
</dbReference>
<evidence type="ECO:0000313" key="17">
    <source>
        <dbReference type="EMBL" id="VAW96326.1"/>
    </source>
</evidence>
<evidence type="ECO:0000256" key="2">
    <source>
        <dbReference type="ARBA" id="ARBA00006024"/>
    </source>
</evidence>
<keyword evidence="9" id="KW-0067">ATP-binding</keyword>
<dbReference type="Pfam" id="PF00403">
    <property type="entry name" value="HMA"/>
    <property type="match status" value="1"/>
</dbReference>
<dbReference type="Gene3D" id="3.30.70.100">
    <property type="match status" value="1"/>
</dbReference>
<dbReference type="FunFam" id="3.30.70.100:FF:000001">
    <property type="entry name" value="ATPase copper transporting beta"/>
    <property type="match status" value="1"/>
</dbReference>
<evidence type="ECO:0000256" key="13">
    <source>
        <dbReference type="ARBA" id="ARBA00023065"/>
    </source>
</evidence>
<dbReference type="PROSITE" id="PS00154">
    <property type="entry name" value="ATPASE_E1_E2"/>
    <property type="match status" value="1"/>
</dbReference>
<comment type="similarity">
    <text evidence="2">Belongs to the cation transport ATPase (P-type) (TC 3.A.3) family. Type IB subfamily.</text>
</comment>
<dbReference type="PRINTS" id="PR00119">
    <property type="entry name" value="CATATPASE"/>
</dbReference>
<dbReference type="GO" id="GO:0016887">
    <property type="term" value="F:ATP hydrolysis activity"/>
    <property type="evidence" value="ECO:0007669"/>
    <property type="project" value="InterPro"/>
</dbReference>
<dbReference type="CDD" id="cd02079">
    <property type="entry name" value="P-type_ATPase_HM"/>
    <property type="match status" value="1"/>
</dbReference>
<evidence type="ECO:0000256" key="1">
    <source>
        <dbReference type="ARBA" id="ARBA00004651"/>
    </source>
</evidence>
<keyword evidence="17" id="KW-0378">Hydrolase</keyword>
<dbReference type="PROSITE" id="PS50846">
    <property type="entry name" value="HMA_2"/>
    <property type="match status" value="1"/>
</dbReference>
<feature type="domain" description="HMA" evidence="16">
    <location>
        <begin position="97"/>
        <end position="163"/>
    </location>
</feature>
<dbReference type="InterPro" id="IPR023214">
    <property type="entry name" value="HAD_sf"/>
</dbReference>
<dbReference type="InterPro" id="IPR006121">
    <property type="entry name" value="HMA_dom"/>
</dbReference>
<keyword evidence="13" id="KW-0406">Ion transport</keyword>
<dbReference type="SUPFAM" id="SSF56784">
    <property type="entry name" value="HAD-like"/>
    <property type="match status" value="1"/>
</dbReference>
<evidence type="ECO:0000256" key="15">
    <source>
        <dbReference type="SAM" id="Phobius"/>
    </source>
</evidence>
<keyword evidence="10" id="KW-0460">Magnesium</keyword>
<reference evidence="17" key="1">
    <citation type="submission" date="2018-06" db="EMBL/GenBank/DDBJ databases">
        <authorList>
            <person name="Zhirakovskaya E."/>
        </authorList>
    </citation>
    <scope>NUCLEOTIDE SEQUENCE</scope>
</reference>
<evidence type="ECO:0000256" key="10">
    <source>
        <dbReference type="ARBA" id="ARBA00022842"/>
    </source>
</evidence>
<dbReference type="NCBIfam" id="TIGR01494">
    <property type="entry name" value="ATPase_P-type"/>
    <property type="match status" value="1"/>
</dbReference>
<accession>A0A3B1AU90</accession>
<evidence type="ECO:0000256" key="8">
    <source>
        <dbReference type="ARBA" id="ARBA00022741"/>
    </source>
</evidence>
<keyword evidence="4" id="KW-1003">Cell membrane</keyword>
<dbReference type="PRINTS" id="PR00943">
    <property type="entry name" value="CUATPASE"/>
</dbReference>
<evidence type="ECO:0000256" key="6">
    <source>
        <dbReference type="ARBA" id="ARBA00022692"/>
    </source>
</evidence>
<keyword evidence="3" id="KW-0813">Transport</keyword>
<dbReference type="PANTHER" id="PTHR43520">
    <property type="entry name" value="ATP7, ISOFORM B"/>
    <property type="match status" value="1"/>
</dbReference>
<evidence type="ECO:0000256" key="7">
    <source>
        <dbReference type="ARBA" id="ARBA00022723"/>
    </source>
</evidence>
<evidence type="ECO:0000256" key="11">
    <source>
        <dbReference type="ARBA" id="ARBA00022967"/>
    </source>
</evidence>
<dbReference type="InterPro" id="IPR036163">
    <property type="entry name" value="HMA_dom_sf"/>
</dbReference>
<dbReference type="Gene3D" id="3.40.50.1000">
    <property type="entry name" value="HAD superfamily/HAD-like"/>
    <property type="match status" value="1"/>
</dbReference>
<comment type="subcellular location">
    <subcellularLocation>
        <location evidence="1">Cell membrane</location>
        <topology evidence="1">Multi-pass membrane protein</topology>
    </subcellularLocation>
</comment>
<dbReference type="InterPro" id="IPR036412">
    <property type="entry name" value="HAD-like_sf"/>
</dbReference>
<evidence type="ECO:0000256" key="5">
    <source>
        <dbReference type="ARBA" id="ARBA00022553"/>
    </source>
</evidence>
<dbReference type="Pfam" id="PF00122">
    <property type="entry name" value="E1-E2_ATPase"/>
    <property type="match status" value="1"/>
</dbReference>
<keyword evidence="7" id="KW-0479">Metal-binding</keyword>
<feature type="transmembrane region" description="Helical" evidence="15">
    <location>
        <begin position="456"/>
        <end position="476"/>
    </location>
</feature>
<keyword evidence="14 15" id="KW-0472">Membrane</keyword>
<dbReference type="InterPro" id="IPR023298">
    <property type="entry name" value="ATPase_P-typ_TM_dom_sf"/>
</dbReference>
<dbReference type="Gene3D" id="2.70.150.10">
    <property type="entry name" value="Calcium-transporting ATPase, cytoplasmic transduction domain A"/>
    <property type="match status" value="1"/>
</dbReference>